<keyword evidence="6" id="KW-0472">Membrane</keyword>
<sequence length="483" mass="52915">MQKDQNQTPQKKAQRKHRVSLVVYLTSTLLAFLVGIFITVLVMGLKGATTANSTDFNQLNQVYQAISQQYYRKPDQKKLVTGAIKGMVSSLDDPYSEYLSGKQAAALDNTVSGSFEGIGAEIQKKGHYIQIISPMVNSPAKKAGLKANDVITAINQQSTANWSITKASQKMRGPKGTKVTLTIKRGQNQFKVAVKRDVIPVKTVNAKLDKKHPTIGKIQITSFAEPTFKETKQAVKKLRRQGAKSFVLDVRSNPGGIMQQALKMSSMFVANGKPLMQVQPRTGKATVYRASKKLDGGFKVKEPVKVLIDGGSASAAEIFAAALHQSANIDLVGTNSFGKGTVQQVVSLDKKSEFKLTVAKWLTPQGDWINKKGLTPTTKAKYPSYAYLPLVNNQKTYQMGDVSKQVATLQKELKALAHDPGSTNGYFDQQTQQAVQAFQREHQLTQSGKLDPATIQQLQTSLAAKIEQHDNAYQQAVTQLSQK</sequence>
<dbReference type="Gene3D" id="2.30.42.10">
    <property type="match status" value="1"/>
</dbReference>
<feature type="domain" description="Tail specific protease" evidence="8">
    <location>
        <begin position="187"/>
        <end position="381"/>
    </location>
</feature>
<dbReference type="Pfam" id="PF01471">
    <property type="entry name" value="PG_binding_1"/>
    <property type="match status" value="1"/>
</dbReference>
<dbReference type="InterPro" id="IPR036366">
    <property type="entry name" value="PGBDSf"/>
</dbReference>
<reference evidence="9" key="1">
    <citation type="submission" date="2016-11" db="EMBL/GenBank/DDBJ databases">
        <authorList>
            <person name="Jaros S."/>
            <person name="Januszkiewicz K."/>
            <person name="Wedrychowicz H."/>
        </authorList>
    </citation>
    <scope>NUCLEOTIDE SEQUENCE</scope>
    <source>
        <strain evidence="9">ACA-DC 565</strain>
    </source>
</reference>
<dbReference type="SMART" id="SM00228">
    <property type="entry name" value="PDZ"/>
    <property type="match status" value="1"/>
</dbReference>
<protein>
    <submittedName>
        <fullName evidence="9">Carboxyl-terminal protease</fullName>
        <ecNumber evidence="9">3.4.21.102</ecNumber>
    </submittedName>
</protein>
<organism evidence="9">
    <name type="scientific">Loigolactobacillus rennini</name>
    <dbReference type="NCBI Taxonomy" id="238013"/>
    <lineage>
        <taxon>Bacteria</taxon>
        <taxon>Bacillati</taxon>
        <taxon>Bacillota</taxon>
        <taxon>Bacilli</taxon>
        <taxon>Lactobacillales</taxon>
        <taxon>Lactobacillaceae</taxon>
        <taxon>Loigolactobacillus</taxon>
    </lineage>
</organism>
<gene>
    <name evidence="9" type="ORF">LREN565_1199</name>
</gene>
<evidence type="ECO:0000256" key="6">
    <source>
        <dbReference type="SAM" id="Phobius"/>
    </source>
</evidence>
<dbReference type="Gene3D" id="3.90.226.10">
    <property type="entry name" value="2-enoyl-CoA Hydratase, Chain A, domain 1"/>
    <property type="match status" value="1"/>
</dbReference>
<dbReference type="CDD" id="cd06782">
    <property type="entry name" value="cpPDZ_CPP-like"/>
    <property type="match status" value="1"/>
</dbReference>
<dbReference type="Gene3D" id="3.30.750.44">
    <property type="match status" value="1"/>
</dbReference>
<proteinExistence type="inferred from homology"/>
<keyword evidence="3 5" id="KW-0378">Hydrolase</keyword>
<dbReference type="PANTHER" id="PTHR32060:SF30">
    <property type="entry name" value="CARBOXY-TERMINAL PROCESSING PROTEASE CTPA"/>
    <property type="match status" value="1"/>
</dbReference>
<dbReference type="NCBIfam" id="TIGR00225">
    <property type="entry name" value="prc"/>
    <property type="match status" value="1"/>
</dbReference>
<accession>A0A1K2I752</accession>
<keyword evidence="6" id="KW-1133">Transmembrane helix</keyword>
<dbReference type="FunFam" id="2.30.42.10:FF:000063">
    <property type="entry name" value="Peptidase, S41 family"/>
    <property type="match status" value="1"/>
</dbReference>
<dbReference type="SUPFAM" id="SSF52096">
    <property type="entry name" value="ClpP/crotonase"/>
    <property type="match status" value="1"/>
</dbReference>
<dbReference type="CDD" id="cd07560">
    <property type="entry name" value="Peptidase_S41_CPP"/>
    <property type="match status" value="1"/>
</dbReference>
<dbReference type="InterPro" id="IPR029045">
    <property type="entry name" value="ClpP/crotonase-like_dom_sf"/>
</dbReference>
<feature type="domain" description="PDZ" evidence="7">
    <location>
        <begin position="116"/>
        <end position="187"/>
    </location>
</feature>
<keyword evidence="2 5" id="KW-0645">Protease</keyword>
<evidence type="ECO:0000259" key="7">
    <source>
        <dbReference type="SMART" id="SM00228"/>
    </source>
</evidence>
<dbReference type="GO" id="GO:0007165">
    <property type="term" value="P:signal transduction"/>
    <property type="evidence" value="ECO:0007669"/>
    <property type="project" value="TreeGrafter"/>
</dbReference>
<comment type="similarity">
    <text evidence="1 5">Belongs to the peptidase S41A family.</text>
</comment>
<dbReference type="InterPro" id="IPR004447">
    <property type="entry name" value="Peptidase_S41A"/>
</dbReference>
<dbReference type="EC" id="3.4.21.102" evidence="9"/>
<dbReference type="SUPFAM" id="SSF47090">
    <property type="entry name" value="PGBD-like"/>
    <property type="match status" value="1"/>
</dbReference>
<dbReference type="InterPro" id="IPR036034">
    <property type="entry name" value="PDZ_sf"/>
</dbReference>
<evidence type="ECO:0000256" key="5">
    <source>
        <dbReference type="RuleBase" id="RU004404"/>
    </source>
</evidence>
<dbReference type="Gene3D" id="1.10.101.10">
    <property type="entry name" value="PGBD-like superfamily/PGBD"/>
    <property type="match status" value="1"/>
</dbReference>
<dbReference type="InterPro" id="IPR002477">
    <property type="entry name" value="Peptidoglycan-bd-like"/>
</dbReference>
<dbReference type="Pfam" id="PF00595">
    <property type="entry name" value="PDZ"/>
    <property type="match status" value="1"/>
</dbReference>
<dbReference type="InterPro" id="IPR005151">
    <property type="entry name" value="Tail-specific_protease"/>
</dbReference>
<dbReference type="AlphaFoldDB" id="A0A1K2I752"/>
<keyword evidence="4 5" id="KW-0720">Serine protease</keyword>
<dbReference type="InterPro" id="IPR055210">
    <property type="entry name" value="CtpA/B_N"/>
</dbReference>
<evidence type="ECO:0000256" key="3">
    <source>
        <dbReference type="ARBA" id="ARBA00022801"/>
    </source>
</evidence>
<evidence type="ECO:0000256" key="2">
    <source>
        <dbReference type="ARBA" id="ARBA00022670"/>
    </source>
</evidence>
<dbReference type="PANTHER" id="PTHR32060">
    <property type="entry name" value="TAIL-SPECIFIC PROTEASE"/>
    <property type="match status" value="1"/>
</dbReference>
<evidence type="ECO:0000256" key="1">
    <source>
        <dbReference type="ARBA" id="ARBA00009179"/>
    </source>
</evidence>
<dbReference type="GO" id="GO:0004252">
    <property type="term" value="F:serine-type endopeptidase activity"/>
    <property type="evidence" value="ECO:0007669"/>
    <property type="project" value="UniProtKB-EC"/>
</dbReference>
<dbReference type="Pfam" id="PF03572">
    <property type="entry name" value="Peptidase_S41"/>
    <property type="match status" value="1"/>
</dbReference>
<evidence type="ECO:0000313" key="9">
    <source>
        <dbReference type="EMBL" id="SFZ88086.1"/>
    </source>
</evidence>
<evidence type="ECO:0000259" key="8">
    <source>
        <dbReference type="SMART" id="SM00245"/>
    </source>
</evidence>
<name>A0A1K2I752_9LACO</name>
<dbReference type="InterPro" id="IPR036365">
    <property type="entry name" value="PGBD-like_sf"/>
</dbReference>
<feature type="transmembrane region" description="Helical" evidence="6">
    <location>
        <begin position="21"/>
        <end position="45"/>
    </location>
</feature>
<dbReference type="SUPFAM" id="SSF50156">
    <property type="entry name" value="PDZ domain-like"/>
    <property type="match status" value="1"/>
</dbReference>
<evidence type="ECO:0000256" key="4">
    <source>
        <dbReference type="ARBA" id="ARBA00022825"/>
    </source>
</evidence>
<dbReference type="EMBL" id="LT634362">
    <property type="protein sequence ID" value="SFZ88086.1"/>
    <property type="molecule type" value="Genomic_DNA"/>
</dbReference>
<dbReference type="InterPro" id="IPR001478">
    <property type="entry name" value="PDZ"/>
</dbReference>
<dbReference type="SMART" id="SM00245">
    <property type="entry name" value="TSPc"/>
    <property type="match status" value="1"/>
</dbReference>
<keyword evidence="6" id="KW-0812">Transmembrane</keyword>
<dbReference type="GO" id="GO:0006508">
    <property type="term" value="P:proteolysis"/>
    <property type="evidence" value="ECO:0007669"/>
    <property type="project" value="UniProtKB-KW"/>
</dbReference>
<dbReference type="Pfam" id="PF22694">
    <property type="entry name" value="CtpB_N-like"/>
    <property type="match status" value="1"/>
</dbReference>
<dbReference type="GO" id="GO:0030288">
    <property type="term" value="C:outer membrane-bounded periplasmic space"/>
    <property type="evidence" value="ECO:0007669"/>
    <property type="project" value="TreeGrafter"/>
</dbReference>